<dbReference type="RefSeq" id="WP_101833953.1">
    <property type="nucleotide sequence ID" value="NZ_FZMO01000434.1"/>
</dbReference>
<comment type="similarity">
    <text evidence="1">Belongs to the enoyl-CoA hydratase/isomerase family.</text>
</comment>
<keyword evidence="4" id="KW-1185">Reference proteome</keyword>
<feature type="domain" description="MaoC-like" evidence="2">
    <location>
        <begin position="6"/>
        <end position="105"/>
    </location>
</feature>
<name>A0A2I2KY36_9ACTN</name>
<gene>
    <name evidence="3" type="ORF">FRACA_490007</name>
</gene>
<dbReference type="InterPro" id="IPR002539">
    <property type="entry name" value="MaoC-like_dom"/>
</dbReference>
<dbReference type="InterPro" id="IPR029069">
    <property type="entry name" value="HotDog_dom_sf"/>
</dbReference>
<accession>A0A2I2KY36</accession>
<evidence type="ECO:0000313" key="4">
    <source>
        <dbReference type="Proteomes" id="UP000234331"/>
    </source>
</evidence>
<evidence type="ECO:0000256" key="1">
    <source>
        <dbReference type="ARBA" id="ARBA00005254"/>
    </source>
</evidence>
<dbReference type="Pfam" id="PF01575">
    <property type="entry name" value="MaoC_dehydratas"/>
    <property type="match status" value="1"/>
</dbReference>
<dbReference type="CDD" id="cd03441">
    <property type="entry name" value="R_hydratase_like"/>
    <property type="match status" value="1"/>
</dbReference>
<dbReference type="Proteomes" id="UP000234331">
    <property type="component" value="Unassembled WGS sequence"/>
</dbReference>
<dbReference type="EMBL" id="FZMO01000434">
    <property type="protein sequence ID" value="SNQ50575.1"/>
    <property type="molecule type" value="Genomic_DNA"/>
</dbReference>
<sequence>MTGTAATEVGQELPTRITTNIRDDDIRLVALILRDSNPIHFDLDAVARAGLGDRAVNQGGATMAYIMNHLIEWAGARSAVRRITCSFRGNVVAGDDVAVGGTVTSVEPTEGGVLAGCDVWADVVGGRRAIAGTATVFLPAAGNGTGAESPTT</sequence>
<dbReference type="AlphaFoldDB" id="A0A2I2KY36"/>
<evidence type="ECO:0000313" key="3">
    <source>
        <dbReference type="EMBL" id="SNQ50575.1"/>
    </source>
</evidence>
<evidence type="ECO:0000259" key="2">
    <source>
        <dbReference type="Pfam" id="PF01575"/>
    </source>
</evidence>
<reference evidence="3 4" key="1">
    <citation type="submission" date="2017-06" db="EMBL/GenBank/DDBJ databases">
        <authorList>
            <person name="Kim H.J."/>
            <person name="Triplett B.A."/>
        </authorList>
    </citation>
    <scope>NUCLEOTIDE SEQUENCE [LARGE SCALE GENOMIC DNA]</scope>
    <source>
        <strain evidence="3">FRACA_ARgP5</strain>
    </source>
</reference>
<dbReference type="OrthoDB" id="5147746at2"/>
<protein>
    <recommendedName>
        <fullName evidence="2">MaoC-like domain-containing protein</fullName>
    </recommendedName>
</protein>
<dbReference type="Gene3D" id="3.10.129.10">
    <property type="entry name" value="Hotdog Thioesterase"/>
    <property type="match status" value="1"/>
</dbReference>
<proteinExistence type="inferred from homology"/>
<dbReference type="SUPFAM" id="SSF54637">
    <property type="entry name" value="Thioesterase/thiol ester dehydrase-isomerase"/>
    <property type="match status" value="1"/>
</dbReference>
<organism evidence="3 4">
    <name type="scientific">Frankia canadensis</name>
    <dbReference type="NCBI Taxonomy" id="1836972"/>
    <lineage>
        <taxon>Bacteria</taxon>
        <taxon>Bacillati</taxon>
        <taxon>Actinomycetota</taxon>
        <taxon>Actinomycetes</taxon>
        <taxon>Frankiales</taxon>
        <taxon>Frankiaceae</taxon>
        <taxon>Frankia</taxon>
    </lineage>
</organism>